<dbReference type="PROSITE" id="PS00125">
    <property type="entry name" value="SER_THR_PHOSPHATASE"/>
    <property type="match status" value="1"/>
</dbReference>
<comment type="catalytic activity">
    <reaction evidence="7">
        <text>O-phospho-L-threonyl-[protein] + H2O = L-threonyl-[protein] + phosphate</text>
        <dbReference type="Rhea" id="RHEA:47004"/>
        <dbReference type="Rhea" id="RHEA-COMP:11060"/>
        <dbReference type="Rhea" id="RHEA-COMP:11605"/>
        <dbReference type="ChEBI" id="CHEBI:15377"/>
        <dbReference type="ChEBI" id="CHEBI:30013"/>
        <dbReference type="ChEBI" id="CHEBI:43474"/>
        <dbReference type="ChEBI" id="CHEBI:61977"/>
        <dbReference type="EC" id="3.1.3.16"/>
    </reaction>
</comment>
<sequence length="731" mass="79757">MGNQVSKKPSPKGGSRVAEGTAGECAIANHTSNTPLNNSRQSSTHHQQPKDDRTSNRGLGVAGEKNELTHTENHPYKNGMSNETVRSEANNSPSPSSLLSALSPTSASYSRDGSPVQVDASVASGTILPSQAQDSSEKRLSSLISGDIIQPPPPAHTHDGPYHHHHTLQSFHHHSPQTSQATVGLSTNSTHTQPNGLNGQTSPGGPTASADAPCTSVTDVSVHIKETGSSKDAAAPKTMQQHYDHIKNNIFDRDSSNHDDNGNSNNDSSNMNNSNDDNYETPVNGHDDHQQAHQDLSNSSSKETLTEPHLDDGEQNQEPSSLPPPEPCIPFAVLEPGQPILVKRPIPPPLTIPAASLTRSPPQSPKSSSLSKSLELSPTARLPFLGSSADKNKNMDLDEMISRLLDAGYSGKVSKNICLKNNEIVYICQTAREVFLSQPTLIELNAPVKIVGDIHGQYTDLLRMFEMCGFPPSANFLFLGDYVDRGKQSLETILLLFCYKIKYPENFFLLRGNHECANVTKVYGFYDECKRRASIKMWRAFVDVFNCLPLAGIVANKIFCVHGGLSPSLGTMDDIRVLKRPTDVPDYGLVNDLLWSDPSETALDWEDNERGVSYCFGRSIIQKFLNKHDFDLVCRAHMVVEDGYEFFNDRTLVTVFSAPNYCGEFDNFGAVMSVSEELLCSFELLKPIDQATALAQMQSLAATNGGWRVNKQRLSMPESNSQSGNAVNASL</sequence>
<dbReference type="InterPro" id="IPR050341">
    <property type="entry name" value="PP1_catalytic_subunit"/>
</dbReference>
<feature type="compositionally biased region" description="Polar residues" evidence="8">
    <location>
        <begin position="176"/>
        <end position="204"/>
    </location>
</feature>
<keyword evidence="2" id="KW-0479">Metal-binding</keyword>
<dbReference type="SUPFAM" id="SSF56300">
    <property type="entry name" value="Metallo-dependent phosphatases"/>
    <property type="match status" value="1"/>
</dbReference>
<evidence type="ECO:0000256" key="6">
    <source>
        <dbReference type="ARBA" id="ARBA00029458"/>
    </source>
</evidence>
<evidence type="ECO:0000313" key="10">
    <source>
        <dbReference type="EMBL" id="KAG0011940.1"/>
    </source>
</evidence>
<dbReference type="CDD" id="cd07414">
    <property type="entry name" value="MPP_PP1_PPKL"/>
    <property type="match status" value="1"/>
</dbReference>
<dbReference type="InterPro" id="IPR031675">
    <property type="entry name" value="STPPase_N"/>
</dbReference>
<feature type="compositionally biased region" description="Polar residues" evidence="8">
    <location>
        <begin position="29"/>
        <end position="46"/>
    </location>
</feature>
<reference evidence="10" key="1">
    <citation type="journal article" date="2020" name="Fungal Divers.">
        <title>Resolving the Mortierellaceae phylogeny through synthesis of multi-gene phylogenetics and phylogenomics.</title>
        <authorList>
            <person name="Vandepol N."/>
            <person name="Liber J."/>
            <person name="Desiro A."/>
            <person name="Na H."/>
            <person name="Kennedy M."/>
            <person name="Barry K."/>
            <person name="Grigoriev I.V."/>
            <person name="Miller A.N."/>
            <person name="O'Donnell K."/>
            <person name="Stajich J.E."/>
            <person name="Bonito G."/>
        </authorList>
    </citation>
    <scope>NUCLEOTIDE SEQUENCE</scope>
    <source>
        <strain evidence="10">NRRL 2769</strain>
    </source>
</reference>
<dbReference type="SMART" id="SM00156">
    <property type="entry name" value="PP2Ac"/>
    <property type="match status" value="1"/>
</dbReference>
<proteinExistence type="inferred from homology"/>
<feature type="region of interest" description="Disordered" evidence="8">
    <location>
        <begin position="352"/>
        <end position="375"/>
    </location>
</feature>
<evidence type="ECO:0000259" key="9">
    <source>
        <dbReference type="PROSITE" id="PS00125"/>
    </source>
</evidence>
<keyword evidence="4" id="KW-0904">Protein phosphatase</keyword>
<dbReference type="GO" id="GO:0005634">
    <property type="term" value="C:nucleus"/>
    <property type="evidence" value="ECO:0007669"/>
    <property type="project" value="TreeGrafter"/>
</dbReference>
<feature type="compositionally biased region" description="Polar residues" evidence="8">
    <location>
        <begin position="123"/>
        <end position="134"/>
    </location>
</feature>
<comment type="caution">
    <text evidence="10">The sequence shown here is derived from an EMBL/GenBank/DDBJ whole genome shotgun (WGS) entry which is preliminary data.</text>
</comment>
<evidence type="ECO:0000256" key="7">
    <source>
        <dbReference type="RuleBase" id="RU004273"/>
    </source>
</evidence>
<evidence type="ECO:0000256" key="4">
    <source>
        <dbReference type="ARBA" id="ARBA00022912"/>
    </source>
</evidence>
<dbReference type="GO" id="GO:0004722">
    <property type="term" value="F:protein serine/threonine phosphatase activity"/>
    <property type="evidence" value="ECO:0007669"/>
    <property type="project" value="UniProtKB-EC"/>
</dbReference>
<evidence type="ECO:0000256" key="2">
    <source>
        <dbReference type="ARBA" id="ARBA00022723"/>
    </source>
</evidence>
<feature type="compositionally biased region" description="Basic and acidic residues" evidence="8">
    <location>
        <begin position="64"/>
        <end position="75"/>
    </location>
</feature>
<feature type="compositionally biased region" description="Polar residues" evidence="8">
    <location>
        <begin position="293"/>
        <end position="303"/>
    </location>
</feature>
<dbReference type="Pfam" id="PF16891">
    <property type="entry name" value="STPPase_N"/>
    <property type="match status" value="1"/>
</dbReference>
<keyword evidence="3 7" id="KW-0378">Hydrolase</keyword>
<gene>
    <name evidence="10" type="ORF">BGZ80_000319</name>
</gene>
<dbReference type="Proteomes" id="UP000703661">
    <property type="component" value="Unassembled WGS sequence"/>
</dbReference>
<feature type="compositionally biased region" description="Low complexity" evidence="8">
    <location>
        <begin position="87"/>
        <end position="110"/>
    </location>
</feature>
<accession>A0A9P6MT63</accession>
<feature type="compositionally biased region" description="Low complexity" evidence="8">
    <location>
        <begin position="365"/>
        <end position="375"/>
    </location>
</feature>
<protein>
    <recommendedName>
        <fullName evidence="7">Serine/threonine-protein phosphatase</fullName>
        <ecNumber evidence="7">3.1.3.16</ecNumber>
    </recommendedName>
</protein>
<dbReference type="PRINTS" id="PR00114">
    <property type="entry name" value="STPHPHTASE"/>
</dbReference>
<dbReference type="PANTHER" id="PTHR11668">
    <property type="entry name" value="SERINE/THREONINE PROTEIN PHOSPHATASE"/>
    <property type="match status" value="1"/>
</dbReference>
<evidence type="ECO:0000256" key="3">
    <source>
        <dbReference type="ARBA" id="ARBA00022801"/>
    </source>
</evidence>
<keyword evidence="5" id="KW-0464">Manganese</keyword>
<feature type="region of interest" description="Disordered" evidence="8">
    <location>
        <begin position="1"/>
        <end position="214"/>
    </location>
</feature>
<dbReference type="InterPro" id="IPR004843">
    <property type="entry name" value="Calcineurin-like_PHP"/>
</dbReference>
<feature type="compositionally biased region" description="Low complexity" evidence="8">
    <location>
        <begin position="262"/>
        <end position="276"/>
    </location>
</feature>
<dbReference type="InterPro" id="IPR006186">
    <property type="entry name" value="Ser/Thr-sp_prot-phosphatase"/>
</dbReference>
<dbReference type="Pfam" id="PF00149">
    <property type="entry name" value="Metallophos"/>
    <property type="match status" value="1"/>
</dbReference>
<keyword evidence="11" id="KW-1185">Reference proteome</keyword>
<feature type="domain" description="Serine/threonine specific protein phosphatases" evidence="9">
    <location>
        <begin position="510"/>
        <end position="515"/>
    </location>
</feature>
<evidence type="ECO:0000313" key="11">
    <source>
        <dbReference type="Proteomes" id="UP000703661"/>
    </source>
</evidence>
<dbReference type="GO" id="GO:0046872">
    <property type="term" value="F:metal ion binding"/>
    <property type="evidence" value="ECO:0007669"/>
    <property type="project" value="UniProtKB-KW"/>
</dbReference>
<organism evidence="10 11">
    <name type="scientific">Entomortierella chlamydospora</name>
    <dbReference type="NCBI Taxonomy" id="101097"/>
    <lineage>
        <taxon>Eukaryota</taxon>
        <taxon>Fungi</taxon>
        <taxon>Fungi incertae sedis</taxon>
        <taxon>Mucoromycota</taxon>
        <taxon>Mortierellomycotina</taxon>
        <taxon>Mortierellomycetes</taxon>
        <taxon>Mortierellales</taxon>
        <taxon>Mortierellaceae</taxon>
        <taxon>Entomortierella</taxon>
    </lineage>
</organism>
<comment type="similarity">
    <text evidence="6">Belongs to the PPP phosphatase family. PP-Z subfamily.</text>
</comment>
<dbReference type="Gene3D" id="3.60.21.10">
    <property type="match status" value="1"/>
</dbReference>
<name>A0A9P6MT63_9FUNG</name>
<evidence type="ECO:0000256" key="1">
    <source>
        <dbReference type="ARBA" id="ARBA00001936"/>
    </source>
</evidence>
<feature type="compositionally biased region" description="Basic residues" evidence="8">
    <location>
        <begin position="163"/>
        <end position="175"/>
    </location>
</feature>
<dbReference type="InterPro" id="IPR029052">
    <property type="entry name" value="Metallo-depent_PP-like"/>
</dbReference>
<dbReference type="EC" id="3.1.3.16" evidence="7"/>
<dbReference type="GO" id="GO:0005737">
    <property type="term" value="C:cytoplasm"/>
    <property type="evidence" value="ECO:0007669"/>
    <property type="project" value="TreeGrafter"/>
</dbReference>
<dbReference type="PANTHER" id="PTHR11668:SF484">
    <property type="entry name" value="SERINE_THREONINE-PROTEIN PHOSPHATASE PP-Z1-RELATED"/>
    <property type="match status" value="1"/>
</dbReference>
<dbReference type="FunFam" id="3.60.21.10:FF:000006">
    <property type="entry name" value="Serine/threonine-protein phosphatase"/>
    <property type="match status" value="1"/>
</dbReference>
<comment type="cofactor">
    <cofactor evidence="1">
        <name>Mn(2+)</name>
        <dbReference type="ChEBI" id="CHEBI:29035"/>
    </cofactor>
</comment>
<feature type="region of interest" description="Disordered" evidence="8">
    <location>
        <begin position="250"/>
        <end position="332"/>
    </location>
</feature>
<feature type="compositionally biased region" description="Basic and acidic residues" evidence="8">
    <location>
        <begin position="250"/>
        <end position="261"/>
    </location>
</feature>
<dbReference type="EMBL" id="JAAAID010001063">
    <property type="protein sequence ID" value="KAG0011940.1"/>
    <property type="molecule type" value="Genomic_DNA"/>
</dbReference>
<evidence type="ECO:0000256" key="8">
    <source>
        <dbReference type="SAM" id="MobiDB-lite"/>
    </source>
</evidence>
<evidence type="ECO:0000256" key="5">
    <source>
        <dbReference type="ARBA" id="ARBA00023211"/>
    </source>
</evidence>
<dbReference type="AlphaFoldDB" id="A0A9P6MT63"/>